<evidence type="ECO:0000256" key="12">
    <source>
        <dbReference type="ARBA" id="ARBA00048697"/>
    </source>
</evidence>
<dbReference type="SFLD" id="SFLDG01067">
    <property type="entry name" value="SPASM/twitch_domain_containing"/>
    <property type="match status" value="1"/>
</dbReference>
<dbReference type="InterPro" id="IPR040064">
    <property type="entry name" value="MoaA-like"/>
</dbReference>
<keyword evidence="5" id="KW-0479">Metal-binding</keyword>
<dbReference type="GO" id="GO:0006777">
    <property type="term" value="P:Mo-molybdopterin cofactor biosynthetic process"/>
    <property type="evidence" value="ECO:0007669"/>
    <property type="project" value="UniProtKB-KW"/>
</dbReference>
<dbReference type="PANTHER" id="PTHR22960">
    <property type="entry name" value="MOLYBDOPTERIN COFACTOR SYNTHESIS PROTEIN A"/>
    <property type="match status" value="1"/>
</dbReference>
<evidence type="ECO:0000256" key="1">
    <source>
        <dbReference type="ARBA" id="ARBA00001966"/>
    </source>
</evidence>
<protein>
    <recommendedName>
        <fullName evidence="2">GTP 3',8-cyclase</fullName>
        <ecNumber evidence="2">4.1.99.22</ecNumber>
    </recommendedName>
</protein>
<evidence type="ECO:0000256" key="10">
    <source>
        <dbReference type="ARBA" id="ARBA00023150"/>
    </source>
</evidence>
<comment type="catalytic activity">
    <reaction evidence="12">
        <text>GTP + AH2 + S-adenosyl-L-methionine = (8S)-3',8-cyclo-7,8-dihydroguanosine 5'-triphosphate + 5'-deoxyadenosine + L-methionine + A + H(+)</text>
        <dbReference type="Rhea" id="RHEA:49576"/>
        <dbReference type="ChEBI" id="CHEBI:13193"/>
        <dbReference type="ChEBI" id="CHEBI:15378"/>
        <dbReference type="ChEBI" id="CHEBI:17319"/>
        <dbReference type="ChEBI" id="CHEBI:17499"/>
        <dbReference type="ChEBI" id="CHEBI:37565"/>
        <dbReference type="ChEBI" id="CHEBI:57844"/>
        <dbReference type="ChEBI" id="CHEBI:59789"/>
        <dbReference type="ChEBI" id="CHEBI:131766"/>
        <dbReference type="EC" id="4.1.99.22"/>
    </reaction>
</comment>
<evidence type="ECO:0000256" key="2">
    <source>
        <dbReference type="ARBA" id="ARBA00012167"/>
    </source>
</evidence>
<dbReference type="GO" id="GO:0046872">
    <property type="term" value="F:metal ion binding"/>
    <property type="evidence" value="ECO:0007669"/>
    <property type="project" value="UniProtKB-KW"/>
</dbReference>
<evidence type="ECO:0000256" key="7">
    <source>
        <dbReference type="ARBA" id="ARBA00023004"/>
    </source>
</evidence>
<evidence type="ECO:0000256" key="3">
    <source>
        <dbReference type="ARBA" id="ARBA00022485"/>
    </source>
</evidence>
<evidence type="ECO:0000313" key="15">
    <source>
        <dbReference type="Proteomes" id="UP000315540"/>
    </source>
</evidence>
<dbReference type="AlphaFoldDB" id="A0A504JIK2"/>
<dbReference type="SFLD" id="SFLDG01386">
    <property type="entry name" value="main_SPASM_domain-containing"/>
    <property type="match status" value="1"/>
</dbReference>
<dbReference type="InterPro" id="IPR013483">
    <property type="entry name" value="MoaA"/>
</dbReference>
<keyword evidence="9" id="KW-0342">GTP-binding</keyword>
<comment type="caution">
    <text evidence="14">The sequence shown here is derived from an EMBL/GenBank/DDBJ whole genome shotgun (WGS) entry which is preliminary data.</text>
</comment>
<dbReference type="CDD" id="cd21117">
    <property type="entry name" value="Twitch_MoaA"/>
    <property type="match status" value="1"/>
</dbReference>
<dbReference type="Gene3D" id="3.20.20.70">
    <property type="entry name" value="Aldolase class I"/>
    <property type="match status" value="1"/>
</dbReference>
<evidence type="ECO:0000313" key="14">
    <source>
        <dbReference type="EMBL" id="TPN87453.1"/>
    </source>
</evidence>
<evidence type="ECO:0000256" key="11">
    <source>
        <dbReference type="ARBA" id="ARBA00023239"/>
    </source>
</evidence>
<keyword evidence="7" id="KW-0408">Iron</keyword>
<evidence type="ECO:0000259" key="13">
    <source>
        <dbReference type="PROSITE" id="PS51918"/>
    </source>
</evidence>
<dbReference type="OrthoDB" id="9763993at2"/>
<accession>A0A504JIK2</accession>
<dbReference type="InterPro" id="IPR050105">
    <property type="entry name" value="MoCo_biosynth_MoaA/MoaC"/>
</dbReference>
<keyword evidence="10" id="KW-0501">Molybdenum cofactor biosynthesis</keyword>
<dbReference type="Pfam" id="PF06463">
    <property type="entry name" value="Mob_synth_C"/>
    <property type="match status" value="1"/>
</dbReference>
<dbReference type="InterPro" id="IPR058240">
    <property type="entry name" value="rSAM_sf"/>
</dbReference>
<feature type="domain" description="Radical SAM core" evidence="13">
    <location>
        <begin position="26"/>
        <end position="237"/>
    </location>
</feature>
<dbReference type="UniPathway" id="UPA00344"/>
<dbReference type="CDD" id="cd01335">
    <property type="entry name" value="Radical_SAM"/>
    <property type="match status" value="1"/>
</dbReference>
<dbReference type="SFLD" id="SFLDS00029">
    <property type="entry name" value="Radical_SAM"/>
    <property type="match status" value="1"/>
</dbReference>
<keyword evidence="11" id="KW-0456">Lyase</keyword>
<dbReference type="GO" id="GO:0005525">
    <property type="term" value="F:GTP binding"/>
    <property type="evidence" value="ECO:0007669"/>
    <property type="project" value="UniProtKB-KW"/>
</dbReference>
<sequence length="350" mass="39705">MTKKSTNTDETKQTHIDGNQNVITDTFGRKHNYLRISLTERCNLRCTYCMPEDGVQLSPKSHIMTYEEIYTIAKAFVELGVDKIRLTGGEPLVRKDVGLIMEKLASLPITLTMTTNGVIVDRFIDQFKKCGITSLNVSLDSLDATKNKGITRRSYFEKVYQNILLLVKEGFHVKVNCVLMKGFNDDEIIDFIKLSKDNPIHVRFIEFMPFDGNRWNIDQMVSLQEILAEVHSNYSNEEIIKCADAPNDTTKTYQIKGYQGTFAIISSVTNPFCDGCNRIRLTANGHIKNCLFSTKESDLLNPLRKGESIIPVVQNAIKTKLKIRNGMDTLEKFNQTDKHTNNRSMITIGG</sequence>
<dbReference type="PROSITE" id="PS51918">
    <property type="entry name" value="RADICAL_SAM"/>
    <property type="match status" value="1"/>
</dbReference>
<proteinExistence type="predicted"/>
<evidence type="ECO:0000256" key="5">
    <source>
        <dbReference type="ARBA" id="ARBA00022723"/>
    </source>
</evidence>
<evidence type="ECO:0000256" key="9">
    <source>
        <dbReference type="ARBA" id="ARBA00023134"/>
    </source>
</evidence>
<dbReference type="InterPro" id="IPR013785">
    <property type="entry name" value="Aldolase_TIM"/>
</dbReference>
<keyword evidence="6" id="KW-0547">Nucleotide-binding</keyword>
<dbReference type="InterPro" id="IPR007197">
    <property type="entry name" value="rSAM"/>
</dbReference>
<dbReference type="GO" id="GO:0051539">
    <property type="term" value="F:4 iron, 4 sulfur cluster binding"/>
    <property type="evidence" value="ECO:0007669"/>
    <property type="project" value="UniProtKB-KW"/>
</dbReference>
<reference evidence="14 15" key="1">
    <citation type="submission" date="2019-06" db="EMBL/GenBank/DDBJ databases">
        <authorList>
            <person name="Meng X."/>
        </authorList>
    </citation>
    <scope>NUCLEOTIDE SEQUENCE [LARGE SCALE GENOMIC DNA]</scope>
    <source>
        <strain evidence="14 15">M625</strain>
    </source>
</reference>
<keyword evidence="15" id="KW-1185">Reference proteome</keyword>
<organism evidence="14 15">
    <name type="scientific">Aquimarina algicola</name>
    <dbReference type="NCBI Taxonomy" id="2589995"/>
    <lineage>
        <taxon>Bacteria</taxon>
        <taxon>Pseudomonadati</taxon>
        <taxon>Bacteroidota</taxon>
        <taxon>Flavobacteriia</taxon>
        <taxon>Flavobacteriales</taxon>
        <taxon>Flavobacteriaceae</taxon>
        <taxon>Aquimarina</taxon>
    </lineage>
</organism>
<keyword evidence="4" id="KW-0949">S-adenosyl-L-methionine</keyword>
<evidence type="ECO:0000256" key="4">
    <source>
        <dbReference type="ARBA" id="ARBA00022691"/>
    </source>
</evidence>
<dbReference type="NCBIfam" id="TIGR02666">
    <property type="entry name" value="moaA"/>
    <property type="match status" value="1"/>
</dbReference>
<keyword evidence="3" id="KW-0004">4Fe-4S</keyword>
<dbReference type="Pfam" id="PF04055">
    <property type="entry name" value="Radical_SAM"/>
    <property type="match status" value="1"/>
</dbReference>
<comment type="cofactor">
    <cofactor evidence="1">
        <name>[4Fe-4S] cluster</name>
        <dbReference type="ChEBI" id="CHEBI:49883"/>
    </cofactor>
</comment>
<dbReference type="PROSITE" id="PS01305">
    <property type="entry name" value="MOAA_NIFB_PQQE"/>
    <property type="match status" value="1"/>
</dbReference>
<keyword evidence="8" id="KW-0411">Iron-sulfur</keyword>
<dbReference type="SFLD" id="SFLDG01383">
    <property type="entry name" value="cyclic_pyranopterin_phosphate"/>
    <property type="match status" value="1"/>
</dbReference>
<dbReference type="SMART" id="SM00729">
    <property type="entry name" value="Elp3"/>
    <property type="match status" value="1"/>
</dbReference>
<dbReference type="GO" id="GO:0061799">
    <property type="term" value="F:cyclic pyranopterin monophosphate synthase activity"/>
    <property type="evidence" value="ECO:0007669"/>
    <property type="project" value="TreeGrafter"/>
</dbReference>
<dbReference type="InterPro" id="IPR010505">
    <property type="entry name" value="MoaA_twitch"/>
</dbReference>
<name>A0A504JIK2_9FLAO</name>
<dbReference type="InterPro" id="IPR000385">
    <property type="entry name" value="MoaA_NifB_PqqE_Fe-S-bd_CS"/>
</dbReference>
<dbReference type="GO" id="GO:0061798">
    <property type="term" value="F:GTP 3',8'-cyclase activity"/>
    <property type="evidence" value="ECO:0007669"/>
    <property type="project" value="UniProtKB-EC"/>
</dbReference>
<dbReference type="PANTHER" id="PTHR22960:SF0">
    <property type="entry name" value="MOLYBDENUM COFACTOR BIOSYNTHESIS PROTEIN 1"/>
    <property type="match status" value="1"/>
</dbReference>
<dbReference type="EC" id="4.1.99.22" evidence="2"/>
<evidence type="ECO:0000256" key="8">
    <source>
        <dbReference type="ARBA" id="ARBA00023014"/>
    </source>
</evidence>
<dbReference type="EMBL" id="VFWZ01000002">
    <property type="protein sequence ID" value="TPN87453.1"/>
    <property type="molecule type" value="Genomic_DNA"/>
</dbReference>
<dbReference type="InterPro" id="IPR006638">
    <property type="entry name" value="Elp3/MiaA/NifB-like_rSAM"/>
</dbReference>
<evidence type="ECO:0000256" key="6">
    <source>
        <dbReference type="ARBA" id="ARBA00022741"/>
    </source>
</evidence>
<gene>
    <name evidence="14" type="primary">moaA</name>
    <name evidence="14" type="ORF">FHK87_07680</name>
</gene>
<dbReference type="Proteomes" id="UP000315540">
    <property type="component" value="Unassembled WGS sequence"/>
</dbReference>
<dbReference type="SUPFAM" id="SSF102114">
    <property type="entry name" value="Radical SAM enzymes"/>
    <property type="match status" value="1"/>
</dbReference>